<keyword evidence="21" id="KW-1133">Transmembrane helix</keyword>
<reference evidence="24 25" key="1">
    <citation type="submission" date="2016-10" db="EMBL/GenBank/DDBJ databases">
        <authorList>
            <person name="de Groot N.N."/>
        </authorList>
    </citation>
    <scope>NUCLEOTIDE SEQUENCE [LARGE SCALE GENOMIC DNA]</scope>
    <source>
        <strain evidence="24 25">CGMCC 1.12333</strain>
    </source>
</reference>
<dbReference type="Pfam" id="PF07730">
    <property type="entry name" value="HisKA_3"/>
    <property type="match status" value="1"/>
</dbReference>
<dbReference type="GO" id="GO:0016020">
    <property type="term" value="C:membrane"/>
    <property type="evidence" value="ECO:0007669"/>
    <property type="project" value="InterPro"/>
</dbReference>
<keyword evidence="12" id="KW-0418">Kinase</keyword>
<dbReference type="PANTHER" id="PTHR24421:SF10">
    <property type="entry name" value="NITRATE_NITRITE SENSOR PROTEIN NARQ"/>
    <property type="match status" value="1"/>
</dbReference>
<evidence type="ECO:0000256" key="10">
    <source>
        <dbReference type="ARBA" id="ARBA00022723"/>
    </source>
</evidence>
<evidence type="ECO:0000256" key="14">
    <source>
        <dbReference type="ARBA" id="ARBA00023004"/>
    </source>
</evidence>
<keyword evidence="21" id="KW-0472">Membrane</keyword>
<evidence type="ECO:0000256" key="18">
    <source>
        <dbReference type="ARBA" id="ARBA00030800"/>
    </source>
</evidence>
<comment type="subcellular location">
    <subcellularLocation>
        <location evidence="3">Cytoplasm</location>
    </subcellularLocation>
</comment>
<comment type="function">
    <text evidence="17">Member of the two-component regulatory system NreB/NreC involved in the control of dissimilatory nitrate/nitrite reduction in response to oxygen. NreB functions as a direct oxygen sensor histidine kinase which is autophosphorylated, in the absence of oxygen, probably at the conserved histidine residue, and transfers its phosphate group probably to a conserved aspartate residue of NreC. NreB/NreC activates the expression of the nitrate (narGHJI) and nitrite (nir) reductase operons, as well as the putative nitrate transporter gene narT.</text>
</comment>
<evidence type="ECO:0000256" key="2">
    <source>
        <dbReference type="ARBA" id="ARBA00001966"/>
    </source>
</evidence>
<dbReference type="InterPro" id="IPR003594">
    <property type="entry name" value="HATPase_dom"/>
</dbReference>
<dbReference type="EC" id="2.7.13.3" evidence="4"/>
<evidence type="ECO:0000256" key="13">
    <source>
        <dbReference type="ARBA" id="ARBA00022840"/>
    </source>
</evidence>
<keyword evidence="22" id="KW-0732">Signal</keyword>
<feature type="repeat" description="TPR" evidence="19">
    <location>
        <begin position="229"/>
        <end position="262"/>
    </location>
</feature>
<evidence type="ECO:0000256" key="6">
    <source>
        <dbReference type="ARBA" id="ARBA00022485"/>
    </source>
</evidence>
<comment type="catalytic activity">
    <reaction evidence="1">
        <text>ATP + protein L-histidine = ADP + protein N-phospho-L-histidine.</text>
        <dbReference type="EC" id="2.7.13.3"/>
    </reaction>
</comment>
<keyword evidence="21" id="KW-0812">Transmembrane</keyword>
<evidence type="ECO:0000256" key="12">
    <source>
        <dbReference type="ARBA" id="ARBA00022777"/>
    </source>
</evidence>
<evidence type="ECO:0000256" key="8">
    <source>
        <dbReference type="ARBA" id="ARBA00022553"/>
    </source>
</evidence>
<dbReference type="STRING" id="1224947.SAMN05216480_101299"/>
<protein>
    <recommendedName>
        <fullName evidence="5">Oxygen sensor histidine kinase NreB</fullName>
        <ecNumber evidence="4">2.7.13.3</ecNumber>
    </recommendedName>
    <alternativeName>
        <fullName evidence="18">Nitrogen regulation protein B</fullName>
    </alternativeName>
</protein>
<keyword evidence="10" id="KW-0479">Metal-binding</keyword>
<keyword evidence="9" id="KW-0808">Transferase</keyword>
<evidence type="ECO:0000259" key="23">
    <source>
        <dbReference type="PROSITE" id="PS50109"/>
    </source>
</evidence>
<proteinExistence type="predicted"/>
<dbReference type="SUPFAM" id="SSF48452">
    <property type="entry name" value="TPR-like"/>
    <property type="match status" value="1"/>
</dbReference>
<dbReference type="PROSITE" id="PS50005">
    <property type="entry name" value="TPR"/>
    <property type="match status" value="1"/>
</dbReference>
<keyword evidence="16" id="KW-0411">Iron-sulfur</keyword>
<evidence type="ECO:0000256" key="16">
    <source>
        <dbReference type="ARBA" id="ARBA00023014"/>
    </source>
</evidence>
<evidence type="ECO:0000256" key="15">
    <source>
        <dbReference type="ARBA" id="ARBA00023012"/>
    </source>
</evidence>
<keyword evidence="13" id="KW-0067">ATP-binding</keyword>
<dbReference type="InterPro" id="IPR011712">
    <property type="entry name" value="Sig_transdc_His_kin_sub3_dim/P"/>
</dbReference>
<gene>
    <name evidence="24" type="ORF">SAMN05216480_101299</name>
</gene>
<dbReference type="SMART" id="SM00387">
    <property type="entry name" value="HATPase_c"/>
    <property type="match status" value="1"/>
</dbReference>
<dbReference type="PRINTS" id="PR00344">
    <property type="entry name" value="BCTRLSENSOR"/>
</dbReference>
<dbReference type="Pfam" id="PF02518">
    <property type="entry name" value="HATPase_c"/>
    <property type="match status" value="1"/>
</dbReference>
<keyword evidence="8" id="KW-0597">Phosphoprotein</keyword>
<dbReference type="EMBL" id="FPBK01000001">
    <property type="protein sequence ID" value="SFU27938.1"/>
    <property type="molecule type" value="Genomic_DNA"/>
</dbReference>
<dbReference type="OrthoDB" id="9760839at2"/>
<evidence type="ECO:0000256" key="20">
    <source>
        <dbReference type="SAM" id="Coils"/>
    </source>
</evidence>
<dbReference type="InterPro" id="IPR050482">
    <property type="entry name" value="Sensor_HK_TwoCompSys"/>
</dbReference>
<keyword evidence="20" id="KW-0175">Coiled coil</keyword>
<dbReference type="GO" id="GO:0000155">
    <property type="term" value="F:phosphorelay sensor kinase activity"/>
    <property type="evidence" value="ECO:0007669"/>
    <property type="project" value="InterPro"/>
</dbReference>
<dbReference type="InterPro" id="IPR019734">
    <property type="entry name" value="TPR_rpt"/>
</dbReference>
<dbReference type="InterPro" id="IPR011990">
    <property type="entry name" value="TPR-like_helical_dom_sf"/>
</dbReference>
<dbReference type="Pfam" id="PF13432">
    <property type="entry name" value="TPR_16"/>
    <property type="match status" value="1"/>
</dbReference>
<feature type="coiled-coil region" evidence="20">
    <location>
        <begin position="304"/>
        <end position="331"/>
    </location>
</feature>
<organism evidence="24 25">
    <name type="scientific">Pustulibacterium marinum</name>
    <dbReference type="NCBI Taxonomy" id="1224947"/>
    <lineage>
        <taxon>Bacteria</taxon>
        <taxon>Pseudomonadati</taxon>
        <taxon>Bacteroidota</taxon>
        <taxon>Flavobacteriia</taxon>
        <taxon>Flavobacteriales</taxon>
        <taxon>Flavobacteriaceae</taxon>
        <taxon>Pustulibacterium</taxon>
    </lineage>
</organism>
<evidence type="ECO:0000256" key="22">
    <source>
        <dbReference type="SAM" id="SignalP"/>
    </source>
</evidence>
<evidence type="ECO:0000256" key="4">
    <source>
        <dbReference type="ARBA" id="ARBA00012438"/>
    </source>
</evidence>
<comment type="cofactor">
    <cofactor evidence="2">
        <name>[4Fe-4S] cluster</name>
        <dbReference type="ChEBI" id="CHEBI:49883"/>
    </cofactor>
</comment>
<dbReference type="InterPro" id="IPR036890">
    <property type="entry name" value="HATPase_C_sf"/>
</dbReference>
<evidence type="ECO:0000313" key="24">
    <source>
        <dbReference type="EMBL" id="SFU27938.1"/>
    </source>
</evidence>
<dbReference type="GO" id="GO:0046983">
    <property type="term" value="F:protein dimerization activity"/>
    <property type="evidence" value="ECO:0007669"/>
    <property type="project" value="InterPro"/>
</dbReference>
<evidence type="ECO:0000256" key="5">
    <source>
        <dbReference type="ARBA" id="ARBA00017322"/>
    </source>
</evidence>
<dbReference type="PANTHER" id="PTHR24421">
    <property type="entry name" value="NITRATE/NITRITE SENSOR PROTEIN NARX-RELATED"/>
    <property type="match status" value="1"/>
</dbReference>
<dbReference type="InterPro" id="IPR005467">
    <property type="entry name" value="His_kinase_dom"/>
</dbReference>
<sequence length="600" mass="69558">MSILKNRSTTRLYLATICWIVAFSCFAQSNSITAVDSLLTTGNYDEAIQLYEQTDLDDYTVSQKARLQFLISKAYRYQNKMDLELQYLIQARENYSQLDSLEKLDEINLQIIQIQADVTNDFEQSRAYVEDYIIDVKKRNDPKMLSKAYRELGIIFYQTGKYPKEAVSFLRKATEQSKIVGDEYWVARNYQTLGATLSDYDTTKIDSAIYYFDQALKVYKKLNQKSRLALLYLNYGVAYHKIGEYQKALEEFYKADTASLDEFKLAVKSYVPFYRKDTYLALGDYKAAYKDTELYHAIYDSIKEQDQKEKIKEFEVRYKTAEKELENQKLTSRIKVNNVLLWALSGAIILLLIISFLIYKFISKKRKIAEQEKALETQKMQTVLKEQELHEIDVMLESQEKERQRIANDLHDSLGSLLSALKLNFNTLGRRESKDEVTKKLYKKTEELINETYVQVRNISHLKNLGVMGKEGLLSAVKKMAEKMTVINRLEFKVIPFGLDERIESNLEITLFRIIQELCGNIIKHSEATEVNIYLTQHKNDHLNIMIEDNGKGFDIAILKEERSGIGLKNIERKVEQMGGTLTIDSAKNTGTTIIIDIPL</sequence>
<keyword evidence="6" id="KW-0004">4Fe-4S</keyword>
<dbReference type="PROSITE" id="PS50293">
    <property type="entry name" value="TPR_REGION"/>
    <property type="match status" value="1"/>
</dbReference>
<evidence type="ECO:0000256" key="11">
    <source>
        <dbReference type="ARBA" id="ARBA00022741"/>
    </source>
</evidence>
<evidence type="ECO:0000256" key="1">
    <source>
        <dbReference type="ARBA" id="ARBA00000085"/>
    </source>
</evidence>
<evidence type="ECO:0000256" key="3">
    <source>
        <dbReference type="ARBA" id="ARBA00004496"/>
    </source>
</evidence>
<dbReference type="GO" id="GO:0046872">
    <property type="term" value="F:metal ion binding"/>
    <property type="evidence" value="ECO:0007669"/>
    <property type="project" value="UniProtKB-KW"/>
</dbReference>
<dbReference type="PROSITE" id="PS51257">
    <property type="entry name" value="PROKAR_LIPOPROTEIN"/>
    <property type="match status" value="1"/>
</dbReference>
<keyword evidence="19" id="KW-0802">TPR repeat</keyword>
<dbReference type="CDD" id="cd16917">
    <property type="entry name" value="HATPase_UhpB-NarQ-NarX-like"/>
    <property type="match status" value="1"/>
</dbReference>
<evidence type="ECO:0000256" key="19">
    <source>
        <dbReference type="PROSITE-ProRule" id="PRU00339"/>
    </source>
</evidence>
<evidence type="ECO:0000256" key="7">
    <source>
        <dbReference type="ARBA" id="ARBA00022490"/>
    </source>
</evidence>
<dbReference type="SUPFAM" id="SSF55874">
    <property type="entry name" value="ATPase domain of HSP90 chaperone/DNA topoisomerase II/histidine kinase"/>
    <property type="match status" value="1"/>
</dbReference>
<keyword evidence="11" id="KW-0547">Nucleotide-binding</keyword>
<feature type="domain" description="Histidine kinase" evidence="23">
    <location>
        <begin position="405"/>
        <end position="600"/>
    </location>
</feature>
<feature type="signal peptide" evidence="22">
    <location>
        <begin position="1"/>
        <end position="27"/>
    </location>
</feature>
<keyword evidence="25" id="KW-1185">Reference proteome</keyword>
<evidence type="ECO:0000256" key="17">
    <source>
        <dbReference type="ARBA" id="ARBA00024827"/>
    </source>
</evidence>
<dbReference type="Gene3D" id="1.20.5.1930">
    <property type="match status" value="1"/>
</dbReference>
<evidence type="ECO:0000256" key="9">
    <source>
        <dbReference type="ARBA" id="ARBA00022679"/>
    </source>
</evidence>
<dbReference type="Gene3D" id="1.25.40.10">
    <property type="entry name" value="Tetratricopeptide repeat domain"/>
    <property type="match status" value="2"/>
</dbReference>
<dbReference type="GO" id="GO:0005524">
    <property type="term" value="F:ATP binding"/>
    <property type="evidence" value="ECO:0007669"/>
    <property type="project" value="UniProtKB-KW"/>
</dbReference>
<evidence type="ECO:0000256" key="21">
    <source>
        <dbReference type="SAM" id="Phobius"/>
    </source>
</evidence>
<feature type="chain" id="PRO_5011642470" description="Oxygen sensor histidine kinase NreB" evidence="22">
    <location>
        <begin position="28"/>
        <end position="600"/>
    </location>
</feature>
<accession>A0A1I7EVI1</accession>
<dbReference type="RefSeq" id="WP_093022014.1">
    <property type="nucleotide sequence ID" value="NZ_FPBK01000001.1"/>
</dbReference>
<dbReference type="Gene3D" id="3.30.565.10">
    <property type="entry name" value="Histidine kinase-like ATPase, C-terminal domain"/>
    <property type="match status" value="1"/>
</dbReference>
<dbReference type="Proteomes" id="UP000199138">
    <property type="component" value="Unassembled WGS sequence"/>
</dbReference>
<feature type="transmembrane region" description="Helical" evidence="21">
    <location>
        <begin position="339"/>
        <end position="359"/>
    </location>
</feature>
<name>A0A1I7EVI1_9FLAO</name>
<keyword evidence="7" id="KW-0963">Cytoplasm</keyword>
<dbReference type="InterPro" id="IPR004358">
    <property type="entry name" value="Sig_transdc_His_kin-like_C"/>
</dbReference>
<dbReference type="PROSITE" id="PS50109">
    <property type="entry name" value="HIS_KIN"/>
    <property type="match status" value="1"/>
</dbReference>
<evidence type="ECO:0000313" key="25">
    <source>
        <dbReference type="Proteomes" id="UP000199138"/>
    </source>
</evidence>
<keyword evidence="15" id="KW-0902">Two-component regulatory system</keyword>
<dbReference type="AlphaFoldDB" id="A0A1I7EVI1"/>
<dbReference type="GO" id="GO:0005737">
    <property type="term" value="C:cytoplasm"/>
    <property type="evidence" value="ECO:0007669"/>
    <property type="project" value="UniProtKB-SubCell"/>
</dbReference>
<keyword evidence="14" id="KW-0408">Iron</keyword>
<dbReference type="GO" id="GO:0051539">
    <property type="term" value="F:4 iron, 4 sulfur cluster binding"/>
    <property type="evidence" value="ECO:0007669"/>
    <property type="project" value="UniProtKB-KW"/>
</dbReference>